<reference evidence="2 3" key="1">
    <citation type="submission" date="2021-07" db="EMBL/GenBank/DDBJ databases">
        <title>Genomic diversity and antimicrobial resistance of Prevotella spp. isolated from chronic lung disease airways.</title>
        <authorList>
            <person name="Webb K.A."/>
            <person name="Olagoke O.S."/>
            <person name="Baird T."/>
            <person name="Neill J."/>
            <person name="Pham A."/>
            <person name="Wells T.J."/>
            <person name="Ramsay K.A."/>
            <person name="Bell S.C."/>
            <person name="Sarovich D.S."/>
            <person name="Price E.P."/>
        </authorList>
    </citation>
    <scope>NUCLEOTIDE SEQUENCE [LARGE SCALE GENOMIC DNA]</scope>
    <source>
        <strain evidence="2 3">SCHI0011.S.12</strain>
    </source>
</reference>
<organism evidence="2 3">
    <name type="scientific">Hoylesella nanceiensis</name>
    <dbReference type="NCBI Taxonomy" id="425941"/>
    <lineage>
        <taxon>Bacteria</taxon>
        <taxon>Pseudomonadati</taxon>
        <taxon>Bacteroidota</taxon>
        <taxon>Bacteroidia</taxon>
        <taxon>Bacteroidales</taxon>
        <taxon>Prevotellaceae</taxon>
        <taxon>Hoylesella</taxon>
    </lineage>
</organism>
<evidence type="ECO:0000313" key="3">
    <source>
        <dbReference type="Proteomes" id="UP000788426"/>
    </source>
</evidence>
<keyword evidence="2" id="KW-0670">Pyruvate</keyword>
<keyword evidence="1" id="KW-1133">Transmembrane helix</keyword>
<comment type="caution">
    <text evidence="2">The sequence shown here is derived from an EMBL/GenBank/DDBJ whole genome shotgun (WGS) entry which is preliminary data.</text>
</comment>
<dbReference type="RefSeq" id="WP_219481564.1">
    <property type="nucleotide sequence ID" value="NZ_JAHXCT010000005.1"/>
</dbReference>
<gene>
    <name evidence="2" type="ORF">KZO38_07470</name>
</gene>
<proteinExistence type="predicted"/>
<dbReference type="EMBL" id="JAHXCT010000005">
    <property type="protein sequence ID" value="MBW4769598.1"/>
    <property type="molecule type" value="Genomic_DNA"/>
</dbReference>
<evidence type="ECO:0000313" key="2">
    <source>
        <dbReference type="EMBL" id="MBW4769598.1"/>
    </source>
</evidence>
<accession>A0ABS6YDF5</accession>
<protein>
    <submittedName>
        <fullName evidence="2">Pyruvate ferredoxin oxidoreductase</fullName>
    </submittedName>
</protein>
<keyword evidence="3" id="KW-1185">Reference proteome</keyword>
<keyword evidence="1" id="KW-0812">Transmembrane</keyword>
<keyword evidence="1" id="KW-0472">Membrane</keyword>
<feature type="transmembrane region" description="Helical" evidence="1">
    <location>
        <begin position="90"/>
        <end position="111"/>
    </location>
</feature>
<sequence length="160" mass="17896">MDYKYINQLLNKYWEGATTLEEENILRSFFSQKDVPGSLIQFRPLFVYEQEDKEQNVLDEQFDAQLLAMVGEDAPVKAQKITLTRRLMPLFKAAAMVAIVLTLGNAMVVSMSPDATNTKNSNAFSTIIHRGSSVAVNDSAVVDTMKQSNLSTQEMVNPID</sequence>
<dbReference type="Proteomes" id="UP000788426">
    <property type="component" value="Unassembled WGS sequence"/>
</dbReference>
<evidence type="ECO:0000256" key="1">
    <source>
        <dbReference type="SAM" id="Phobius"/>
    </source>
</evidence>
<name>A0ABS6YDF5_9BACT</name>